<evidence type="ECO:0000313" key="4">
    <source>
        <dbReference type="Proteomes" id="UP000598775"/>
    </source>
</evidence>
<organism evidence="3 4">
    <name type="scientific">Subtercola lobariae</name>
    <dbReference type="NCBI Taxonomy" id="1588641"/>
    <lineage>
        <taxon>Bacteria</taxon>
        <taxon>Bacillati</taxon>
        <taxon>Actinomycetota</taxon>
        <taxon>Actinomycetes</taxon>
        <taxon>Micrococcales</taxon>
        <taxon>Microbacteriaceae</taxon>
        <taxon>Subtercola</taxon>
    </lineage>
</organism>
<dbReference type="InterPro" id="IPR001967">
    <property type="entry name" value="Peptidase_S11_N"/>
</dbReference>
<dbReference type="Pfam" id="PF00768">
    <property type="entry name" value="Peptidase_S11"/>
    <property type="match status" value="1"/>
</dbReference>
<dbReference type="Gene3D" id="3.40.710.10">
    <property type="entry name" value="DD-peptidase/beta-lactamase superfamily"/>
    <property type="match status" value="1"/>
</dbReference>
<sequence>MASGVARRIRRGIFIGVGALIILAVGVYGPITLVGPLPAATAAVLGADNTLTPPAPPTLPQTGASGIIADGSTAVLASSGISDPVPLGGTAKVITALVVLDAKPMDSGTQGANIIISPEDYAGYISYIAQSARAVSFIAGETWTQRDMLQAMLMGSSNNHSDALARWAFGSVDGYVTAANAWLAKNGFTGTSVVDATGLSSNSVGTASDLTRIAQLAFANPVIAEIMGQTGVTVNGGRYVSNLAVYLPTDGVTGLSLSYTDQAGLCFLYQAVVSVPGADAASGASGAAGGASGTASGGSSASNGAAATTVTLYGAMLREPDYDTLNGDMTALLASASANLKPTTVVTAGDSFVHYSTAWGQSADGVAIAGDSRMIWANTPVTHTVTAVPLTTALGSTSAGTVTFALPDGPLSVGLKLSQPLTDPGPLWRLTHPIPVIQAFLDARK</sequence>
<gene>
    <name evidence="3" type="ORF">GCM10011399_35160</name>
</gene>
<keyword evidence="1" id="KW-0812">Transmembrane</keyword>
<evidence type="ECO:0000259" key="2">
    <source>
        <dbReference type="Pfam" id="PF00768"/>
    </source>
</evidence>
<dbReference type="InterPro" id="IPR012338">
    <property type="entry name" value="Beta-lactam/transpept-like"/>
</dbReference>
<keyword evidence="1" id="KW-0472">Membrane</keyword>
<dbReference type="SUPFAM" id="SSF56601">
    <property type="entry name" value="beta-lactamase/transpeptidase-like"/>
    <property type="match status" value="1"/>
</dbReference>
<keyword evidence="4" id="KW-1185">Reference proteome</keyword>
<dbReference type="Proteomes" id="UP000598775">
    <property type="component" value="Unassembled WGS sequence"/>
</dbReference>
<reference evidence="3 4" key="1">
    <citation type="journal article" date="2014" name="Int. J. Syst. Evol. Microbiol.">
        <title>Complete genome sequence of Corynebacterium casei LMG S-19264T (=DSM 44701T), isolated from a smear-ripened cheese.</title>
        <authorList>
            <consortium name="US DOE Joint Genome Institute (JGI-PGF)"/>
            <person name="Walter F."/>
            <person name="Albersmeier A."/>
            <person name="Kalinowski J."/>
            <person name="Ruckert C."/>
        </authorList>
    </citation>
    <scope>NUCLEOTIDE SEQUENCE [LARGE SCALE GENOMIC DNA]</scope>
    <source>
        <strain evidence="3 4">CGMCC 1.12976</strain>
    </source>
</reference>
<comment type="caution">
    <text evidence="3">The sequence shown here is derived from an EMBL/GenBank/DDBJ whole genome shotgun (WGS) entry which is preliminary data.</text>
</comment>
<dbReference type="GO" id="GO:0009002">
    <property type="term" value="F:serine-type D-Ala-D-Ala carboxypeptidase activity"/>
    <property type="evidence" value="ECO:0007669"/>
    <property type="project" value="InterPro"/>
</dbReference>
<feature type="domain" description="Peptidase S11 D-alanyl-D-alanine carboxypeptidase A N-terminal" evidence="2">
    <location>
        <begin position="67"/>
        <end position="272"/>
    </location>
</feature>
<name>A0A917F1L0_9MICO</name>
<dbReference type="AlphaFoldDB" id="A0A917F1L0"/>
<dbReference type="EMBL" id="BMGP01000007">
    <property type="protein sequence ID" value="GGF39245.1"/>
    <property type="molecule type" value="Genomic_DNA"/>
</dbReference>
<evidence type="ECO:0000256" key="1">
    <source>
        <dbReference type="SAM" id="Phobius"/>
    </source>
</evidence>
<evidence type="ECO:0000313" key="3">
    <source>
        <dbReference type="EMBL" id="GGF39245.1"/>
    </source>
</evidence>
<keyword evidence="1" id="KW-1133">Transmembrane helix</keyword>
<feature type="transmembrane region" description="Helical" evidence="1">
    <location>
        <begin position="12"/>
        <end position="31"/>
    </location>
</feature>
<accession>A0A917F1L0</accession>
<proteinExistence type="predicted"/>
<dbReference type="GO" id="GO:0006508">
    <property type="term" value="P:proteolysis"/>
    <property type="evidence" value="ECO:0007669"/>
    <property type="project" value="InterPro"/>
</dbReference>
<dbReference type="RefSeq" id="WP_188680691.1">
    <property type="nucleotide sequence ID" value="NZ_BMGP01000007.1"/>
</dbReference>
<protein>
    <recommendedName>
        <fullName evidence="2">Peptidase S11 D-alanyl-D-alanine carboxypeptidase A N-terminal domain-containing protein</fullName>
    </recommendedName>
</protein>